<organism evidence="1 2">
    <name type="scientific">Candidatus Hakubella thermalkaliphila</name>
    <dbReference type="NCBI Taxonomy" id="2754717"/>
    <lineage>
        <taxon>Bacteria</taxon>
        <taxon>Bacillati</taxon>
        <taxon>Actinomycetota</taxon>
        <taxon>Actinomycetota incertae sedis</taxon>
        <taxon>Candidatus Hakubellales</taxon>
        <taxon>Candidatus Hakubellaceae</taxon>
        <taxon>Candidatus Hakubella</taxon>
    </lineage>
</organism>
<feature type="non-terminal residue" evidence="1">
    <location>
        <position position="1"/>
    </location>
</feature>
<name>A0A6V8PSA2_9ACTN</name>
<reference evidence="1 2" key="1">
    <citation type="journal article" date="2020" name="Front. Microbiol.">
        <title>Single-cell genomics of novel Actinobacteria with the Wood-Ljungdahl pathway discovered in a serpentinizing system.</title>
        <authorList>
            <person name="Merino N."/>
            <person name="Kawai M."/>
            <person name="Boyd E.S."/>
            <person name="Colman D.R."/>
            <person name="McGlynn S.E."/>
            <person name="Nealson K.H."/>
            <person name="Kurokawa K."/>
            <person name="Hongoh Y."/>
        </authorList>
    </citation>
    <scope>NUCLEOTIDE SEQUENCE [LARGE SCALE GENOMIC DNA]</scope>
    <source>
        <strain evidence="1 2">S43</strain>
    </source>
</reference>
<evidence type="ECO:0000313" key="1">
    <source>
        <dbReference type="EMBL" id="GFP35509.1"/>
    </source>
</evidence>
<dbReference type="Proteomes" id="UP000576480">
    <property type="component" value="Unassembled WGS sequence"/>
</dbReference>
<dbReference type="RefSeq" id="WP_219854765.1">
    <property type="nucleotide sequence ID" value="NZ_BLSB01000120.1"/>
</dbReference>
<accession>A0A6V8PSA2</accession>
<dbReference type="EMBL" id="BLSB01000120">
    <property type="protein sequence ID" value="GFP35509.1"/>
    <property type="molecule type" value="Genomic_DNA"/>
</dbReference>
<sequence length="107" mass="12448">EVKRPKVLVASAQDNFLDIMSVASWLRRKGIVAQHFLGEFSLEEAKTYARRMAMDFLLIIISMEEEMDLIDLKKDLIQRVAPEEMERLMEDQLKTVSVRYRGEGNDT</sequence>
<comment type="caution">
    <text evidence="1">The sequence shown here is derived from an EMBL/GenBank/DDBJ whole genome shotgun (WGS) entry which is preliminary data.</text>
</comment>
<proteinExistence type="predicted"/>
<protein>
    <submittedName>
        <fullName evidence="1">Uncharacterized protein</fullName>
    </submittedName>
</protein>
<evidence type="ECO:0000313" key="2">
    <source>
        <dbReference type="Proteomes" id="UP000576480"/>
    </source>
</evidence>
<gene>
    <name evidence="1" type="ORF">HKBW3S43_01300</name>
</gene>
<dbReference type="AlphaFoldDB" id="A0A6V8PSA2"/>